<reference evidence="1" key="1">
    <citation type="submission" date="2022-01" db="EMBL/GenBank/DDBJ databases">
        <title>Genome-Based Taxonomic Classification of the Phylum Actinobacteria.</title>
        <authorList>
            <person name="Gao Y."/>
        </authorList>
    </citation>
    <scope>NUCLEOTIDE SEQUENCE</scope>
    <source>
        <strain evidence="1">KLBMP 8922</strain>
    </source>
</reference>
<dbReference type="Proteomes" id="UP001165378">
    <property type="component" value="Unassembled WGS sequence"/>
</dbReference>
<dbReference type="AlphaFoldDB" id="A0AA41PUH4"/>
<gene>
    <name evidence="1" type="ORF">LZ495_02515</name>
</gene>
<keyword evidence="2" id="KW-1185">Reference proteome</keyword>
<evidence type="ECO:0000313" key="1">
    <source>
        <dbReference type="EMBL" id="MCF2526099.1"/>
    </source>
</evidence>
<dbReference type="EMBL" id="JAKFHA010000001">
    <property type="protein sequence ID" value="MCF2526099.1"/>
    <property type="molecule type" value="Genomic_DNA"/>
</dbReference>
<sequence>MPEPIQRPATDDQLRMAADRAAGQWIDETERGLNDRWVALRPDSAALAAIAAEDRRRWWSDRLSSYAHGRIRLWRNGARPDRRAIAEEAYAQLLTVQPRPGETDLARPAGDVQRLLTDTVTATPAGAPHAAAARSVDTALAALAAEAVVLEELRTGKAAEVTLALRQLNEPLRRIRRHKEDTAGPDELKRTLLAPDFTAAAALERSLPDLRRLADEADRALDRILDTPLLDRCRAAMNPYHAARTAIPPAVGELSRILSLLDTATDTYYTRFGISPERHERAARHTDFYGAPAIRALCAIKDDAIAAYALIALSDPADEAHFRAIWPAGTSQEKLQSAYEHKGRLAQIADAKAKSGYPREDRSSSAQ</sequence>
<name>A0AA41PUH4_9ACTN</name>
<comment type="caution">
    <text evidence="1">The sequence shown here is derived from an EMBL/GenBank/DDBJ whole genome shotgun (WGS) entry which is preliminary data.</text>
</comment>
<proteinExistence type="predicted"/>
<organism evidence="1 2">
    <name type="scientific">Yinghuangia soli</name>
    <dbReference type="NCBI Taxonomy" id="2908204"/>
    <lineage>
        <taxon>Bacteria</taxon>
        <taxon>Bacillati</taxon>
        <taxon>Actinomycetota</taxon>
        <taxon>Actinomycetes</taxon>
        <taxon>Kitasatosporales</taxon>
        <taxon>Streptomycetaceae</taxon>
        <taxon>Yinghuangia</taxon>
    </lineage>
</organism>
<dbReference type="RefSeq" id="WP_235050157.1">
    <property type="nucleotide sequence ID" value="NZ_JAKFHA010000001.1"/>
</dbReference>
<protein>
    <submittedName>
        <fullName evidence="1">Uncharacterized protein</fullName>
    </submittedName>
</protein>
<accession>A0AA41PUH4</accession>
<evidence type="ECO:0000313" key="2">
    <source>
        <dbReference type="Proteomes" id="UP001165378"/>
    </source>
</evidence>